<keyword evidence="4" id="KW-1185">Reference proteome</keyword>
<dbReference type="OrthoDB" id="9806359at2"/>
<dbReference type="SUPFAM" id="SSF53448">
    <property type="entry name" value="Nucleotide-diphospho-sugar transferases"/>
    <property type="match status" value="1"/>
</dbReference>
<dbReference type="Pfam" id="PF00483">
    <property type="entry name" value="NTP_transferase"/>
    <property type="match status" value="1"/>
</dbReference>
<dbReference type="CDD" id="cd02509">
    <property type="entry name" value="GDP-M1P_Guanylyltransferase"/>
    <property type="match status" value="1"/>
</dbReference>
<accession>A0A3N2BEJ8</accession>
<dbReference type="RefSeq" id="WP_123304071.1">
    <property type="nucleotide sequence ID" value="NZ_RKHK01000001.1"/>
</dbReference>
<feature type="domain" description="Nucleotidyl transferase" evidence="1">
    <location>
        <begin position="7"/>
        <end position="283"/>
    </location>
</feature>
<evidence type="ECO:0000259" key="1">
    <source>
        <dbReference type="Pfam" id="PF00483"/>
    </source>
</evidence>
<reference evidence="3 4" key="1">
    <citation type="submission" date="2018-11" db="EMBL/GenBank/DDBJ databases">
        <title>Sequencing the genomes of 1000 actinobacteria strains.</title>
        <authorList>
            <person name="Klenk H.-P."/>
        </authorList>
    </citation>
    <scope>NUCLEOTIDE SEQUENCE [LARGE SCALE GENOMIC DNA]</scope>
    <source>
        <strain evidence="3 4">DSM 11294</strain>
    </source>
</reference>
<dbReference type="Gene3D" id="3.90.550.10">
    <property type="entry name" value="Spore Coat Polysaccharide Biosynthesis Protein SpsA, Chain A"/>
    <property type="match status" value="1"/>
</dbReference>
<dbReference type="InterPro" id="IPR051161">
    <property type="entry name" value="Mannose-6P_isomerase_type2"/>
</dbReference>
<feature type="domain" description="MannoseP isomerase/GMP-like beta-helix" evidence="2">
    <location>
        <begin position="300"/>
        <end position="355"/>
    </location>
</feature>
<dbReference type="InterPro" id="IPR054566">
    <property type="entry name" value="ManC/GMP-like_b-helix"/>
</dbReference>
<dbReference type="PANTHER" id="PTHR46390">
    <property type="entry name" value="MANNOSE-1-PHOSPHATE GUANYLYLTRANSFERASE"/>
    <property type="match status" value="1"/>
</dbReference>
<sequence>MNEALHAIVPAGGAGSRLWPLSRRDSPKFLLDITGAGSSLLQQTVARLAPLTREGSTTVVTGVAHAAAVREQLPQVDPHSVLAEPSPRDSMAAIALAAAVIHERHGDVVVGSFPADHVVRDEDAFTSAVTEAVAVARAGYVVTIGIEPLEPSTGFGYIRTGALLDGFDSARTAVTFTEKPDVATASSYLATGEYRWNAGMFVMRTSVLLGHLEHRRPELAAGVRAIAAAWDTPQQAEVLQERWAGLEKIAIDHAIAEPVALEGGVAVVPAAMGWDDIGDFARLTSHVPCQADGAHVRGEGDVIALDSAGAVVLPGTGRTIAVLGIPDAVVVDTGDALLVTTQAHAQRVKDVVTALGEERDHLR</sequence>
<evidence type="ECO:0000313" key="3">
    <source>
        <dbReference type="EMBL" id="ROR73680.1"/>
    </source>
</evidence>
<dbReference type="GO" id="GO:0004475">
    <property type="term" value="F:mannose-1-phosphate guanylyltransferase (GTP) activity"/>
    <property type="evidence" value="ECO:0007669"/>
    <property type="project" value="InterPro"/>
</dbReference>
<dbReference type="PANTHER" id="PTHR46390:SF1">
    <property type="entry name" value="MANNOSE-1-PHOSPHATE GUANYLYLTRANSFERASE"/>
    <property type="match status" value="1"/>
</dbReference>
<protein>
    <submittedName>
        <fullName evidence="3">Mannose-1-phosphate guanylyltransferase (GDP) /mannose-6-phosphate isomerase type 2</fullName>
    </submittedName>
</protein>
<organism evidence="3 4">
    <name type="scientific">Bogoriella caseilytica</name>
    <dbReference type="NCBI Taxonomy" id="56055"/>
    <lineage>
        <taxon>Bacteria</taxon>
        <taxon>Bacillati</taxon>
        <taxon>Actinomycetota</taxon>
        <taxon>Actinomycetes</taxon>
        <taxon>Micrococcales</taxon>
        <taxon>Bogoriellaceae</taxon>
        <taxon>Bogoriella</taxon>
    </lineage>
</organism>
<comment type="caution">
    <text evidence="3">The sequence shown here is derived from an EMBL/GenBank/DDBJ whole genome shotgun (WGS) entry which is preliminary data.</text>
</comment>
<dbReference type="SUPFAM" id="SSF159283">
    <property type="entry name" value="Guanosine diphospho-D-mannose pyrophosphorylase/mannose-6-phosphate isomerase linker domain"/>
    <property type="match status" value="1"/>
</dbReference>
<dbReference type="InterPro" id="IPR029044">
    <property type="entry name" value="Nucleotide-diphossugar_trans"/>
</dbReference>
<dbReference type="Pfam" id="PF22640">
    <property type="entry name" value="ManC_GMP_beta-helix"/>
    <property type="match status" value="1"/>
</dbReference>
<gene>
    <name evidence="3" type="ORF">EDD31_2068</name>
</gene>
<dbReference type="AlphaFoldDB" id="A0A3N2BEJ8"/>
<dbReference type="GO" id="GO:0016853">
    <property type="term" value="F:isomerase activity"/>
    <property type="evidence" value="ECO:0007669"/>
    <property type="project" value="UniProtKB-KW"/>
</dbReference>
<proteinExistence type="predicted"/>
<keyword evidence="3" id="KW-0808">Transferase</keyword>
<name>A0A3N2BEJ8_9MICO</name>
<keyword evidence="3" id="KW-0548">Nucleotidyltransferase</keyword>
<evidence type="ECO:0000259" key="2">
    <source>
        <dbReference type="Pfam" id="PF22640"/>
    </source>
</evidence>
<evidence type="ECO:0000313" key="4">
    <source>
        <dbReference type="Proteomes" id="UP000280668"/>
    </source>
</evidence>
<dbReference type="Proteomes" id="UP000280668">
    <property type="component" value="Unassembled WGS sequence"/>
</dbReference>
<keyword evidence="3" id="KW-0413">Isomerase</keyword>
<dbReference type="InterPro" id="IPR049577">
    <property type="entry name" value="GMPP_N"/>
</dbReference>
<dbReference type="InterPro" id="IPR005835">
    <property type="entry name" value="NTP_transferase_dom"/>
</dbReference>
<dbReference type="EMBL" id="RKHK01000001">
    <property type="protein sequence ID" value="ROR73680.1"/>
    <property type="molecule type" value="Genomic_DNA"/>
</dbReference>
<dbReference type="GO" id="GO:0009298">
    <property type="term" value="P:GDP-mannose biosynthetic process"/>
    <property type="evidence" value="ECO:0007669"/>
    <property type="project" value="TreeGrafter"/>
</dbReference>